<protein>
    <submittedName>
        <fullName evidence="1">Uncharacterized protein</fullName>
    </submittedName>
</protein>
<evidence type="ECO:0000313" key="2">
    <source>
        <dbReference type="Proteomes" id="UP000557392"/>
    </source>
</evidence>
<dbReference type="AlphaFoldDB" id="A0A7W6JWQ6"/>
<proteinExistence type="predicted"/>
<gene>
    <name evidence="1" type="ORF">GGR46_003563</name>
</gene>
<dbReference type="RefSeq" id="WP_343058228.1">
    <property type="nucleotide sequence ID" value="NZ_JACIEH010000003.1"/>
</dbReference>
<dbReference type="Proteomes" id="UP000557392">
    <property type="component" value="Unassembled WGS sequence"/>
</dbReference>
<comment type="caution">
    <text evidence="1">The sequence shown here is derived from an EMBL/GenBank/DDBJ whole genome shotgun (WGS) entry which is preliminary data.</text>
</comment>
<sequence length="75" mass="7940">MDLSFARLERDVAITAMPTELAVLLVGVAARQAASPTARAQARLALAAPVEQLLAPVHGAFHRAAALALARRREE</sequence>
<name>A0A7W6JWQ6_9SPHN</name>
<keyword evidence="2" id="KW-1185">Reference proteome</keyword>
<dbReference type="EMBL" id="JACIEH010000003">
    <property type="protein sequence ID" value="MBB4099991.1"/>
    <property type="molecule type" value="Genomic_DNA"/>
</dbReference>
<organism evidence="1 2">
    <name type="scientific">Sphingomonas kyeonggiensis</name>
    <dbReference type="NCBI Taxonomy" id="1268553"/>
    <lineage>
        <taxon>Bacteria</taxon>
        <taxon>Pseudomonadati</taxon>
        <taxon>Pseudomonadota</taxon>
        <taxon>Alphaproteobacteria</taxon>
        <taxon>Sphingomonadales</taxon>
        <taxon>Sphingomonadaceae</taxon>
        <taxon>Sphingomonas</taxon>
    </lineage>
</organism>
<evidence type="ECO:0000313" key="1">
    <source>
        <dbReference type="EMBL" id="MBB4099991.1"/>
    </source>
</evidence>
<reference evidence="1 2" key="1">
    <citation type="submission" date="2020-08" db="EMBL/GenBank/DDBJ databases">
        <title>Genomic Encyclopedia of Type Strains, Phase IV (KMG-IV): sequencing the most valuable type-strain genomes for metagenomic binning, comparative biology and taxonomic classification.</title>
        <authorList>
            <person name="Goeker M."/>
        </authorList>
    </citation>
    <scope>NUCLEOTIDE SEQUENCE [LARGE SCALE GENOMIC DNA]</scope>
    <source>
        <strain evidence="1 2">DSM 101806</strain>
    </source>
</reference>
<accession>A0A7W6JWQ6</accession>